<feature type="region of interest" description="Disordered" evidence="1">
    <location>
        <begin position="1"/>
        <end position="49"/>
    </location>
</feature>
<dbReference type="GO" id="GO:0005634">
    <property type="term" value="C:nucleus"/>
    <property type="evidence" value="ECO:0007669"/>
    <property type="project" value="TreeGrafter"/>
</dbReference>
<feature type="compositionally biased region" description="Low complexity" evidence="1">
    <location>
        <begin position="89"/>
        <end position="104"/>
    </location>
</feature>
<dbReference type="PANTHER" id="PTHR14312:SF1">
    <property type="entry name" value="BASIC-LEUCINE ZIPPER TRANSCRIPTION FACTOR A"/>
    <property type="match status" value="1"/>
</dbReference>
<evidence type="ECO:0000313" key="2">
    <source>
        <dbReference type="EMBL" id="VEU38575.1"/>
    </source>
</evidence>
<dbReference type="Proteomes" id="UP000291116">
    <property type="component" value="Unassembled WGS sequence"/>
</dbReference>
<dbReference type="GO" id="GO:0043565">
    <property type="term" value="F:sequence-specific DNA binding"/>
    <property type="evidence" value="ECO:0007669"/>
    <property type="project" value="TreeGrafter"/>
</dbReference>
<gene>
    <name evidence="2" type="ORF">PSNMU_V1.4_AUG-EV-PASAV3_0053960</name>
</gene>
<sequence>MIVHRSPAEQPAGNELDHAESLAQKQRCGEQNHANITRRDEKPVRLGVPPANAPALPSLTGELRGGALPGAPTAMFDTVVSTPFASGVPSLASSSGNSSGNGKSHATRTPGFPYASVLDDLCERVETSGFYTPKSSPWFLRGVLEKHRDRDREQMGRSGPDRFLTRGLTDALVDRLLEGDGRRGPLEPQGDPCLVVARSLVGADPSGYLPAMAASLSDKVGGAAAAATTSQTPSTTTTVEAAIHPPAIPPGMLRWWISLVADPSTPLEIHDRLSDALLGVVLGHRAGCRTQQQQQQQQEQQNRSQQQQQQQPLPDSEPDHNPCGCDPPCRLAADTLACLISAERDPWDHPRTLVPKRDPPPSSAYDALVRRASFGIRFLSRCGTRADRGKGAANGTTKETLGREGLPVVVRSSGAVEWLAEVLDTGFGGVLSLEARRFETKRRQQQQQPPPQPQKGDGDVIRVHHRFRLLDVLLEECGRHREAGSGPFFLEGLAGEDKRAFSGFVAETSRCLVEKWRRHLLSPHQEKGGRWGPSASPSNEIGPGKGALFCAARFLRVLSRLLPLLSQEPLGCGAGGRDSPLVSSCETMDEATFRDGKALFARMLGDEETPLQQLKLVRLLVDEFYNARSKADTFRACPSTRGWLSSPALLGPVLRQCEEDPFLLRSDAARWYVGAYGREKPGARGSLRTRPLRAAPDCLPAGTEGHRGRQPWEARTTLRSPLVLMRNLGAAWDRRGTCPGNGGTLPEQRENYELFGGDDDETTGSGGEGSRWEPCYQAAD</sequence>
<dbReference type="AlphaFoldDB" id="A0A448Z943"/>
<keyword evidence="3" id="KW-1185">Reference proteome</keyword>
<reference evidence="2 3" key="1">
    <citation type="submission" date="2019-01" db="EMBL/GenBank/DDBJ databases">
        <authorList>
            <person name="Ferrante I. M."/>
        </authorList>
    </citation>
    <scope>NUCLEOTIDE SEQUENCE [LARGE SCALE GENOMIC DNA]</scope>
    <source>
        <strain evidence="2 3">B856</strain>
    </source>
</reference>
<feature type="region of interest" description="Disordered" evidence="1">
    <location>
        <begin position="438"/>
        <end position="459"/>
    </location>
</feature>
<feature type="compositionally biased region" description="Low complexity" evidence="1">
    <location>
        <begin position="291"/>
        <end position="311"/>
    </location>
</feature>
<accession>A0A448Z943</accession>
<dbReference type="PANTHER" id="PTHR14312">
    <property type="entry name" value="CREB/ATF BZIP TRANSCRIPTION FACTOR"/>
    <property type="match status" value="1"/>
</dbReference>
<feature type="region of interest" description="Disordered" evidence="1">
    <location>
        <begin position="693"/>
        <end position="712"/>
    </location>
</feature>
<dbReference type="GO" id="GO:0010468">
    <property type="term" value="P:regulation of gene expression"/>
    <property type="evidence" value="ECO:0007669"/>
    <property type="project" value="TreeGrafter"/>
</dbReference>
<feature type="region of interest" description="Disordered" evidence="1">
    <location>
        <begin position="289"/>
        <end position="325"/>
    </location>
</feature>
<evidence type="ECO:0000256" key="1">
    <source>
        <dbReference type="SAM" id="MobiDB-lite"/>
    </source>
</evidence>
<name>A0A448Z943_9STRA</name>
<feature type="region of interest" description="Disordered" evidence="1">
    <location>
        <begin position="89"/>
        <end position="109"/>
    </location>
</feature>
<dbReference type="EMBL" id="CAACVS010000174">
    <property type="protein sequence ID" value="VEU38575.1"/>
    <property type="molecule type" value="Genomic_DNA"/>
</dbReference>
<protein>
    <submittedName>
        <fullName evidence="2">Uncharacterized protein</fullName>
    </submittedName>
</protein>
<organism evidence="2 3">
    <name type="scientific">Pseudo-nitzschia multistriata</name>
    <dbReference type="NCBI Taxonomy" id="183589"/>
    <lineage>
        <taxon>Eukaryota</taxon>
        <taxon>Sar</taxon>
        <taxon>Stramenopiles</taxon>
        <taxon>Ochrophyta</taxon>
        <taxon>Bacillariophyta</taxon>
        <taxon>Bacillariophyceae</taxon>
        <taxon>Bacillariophycidae</taxon>
        <taxon>Bacillariales</taxon>
        <taxon>Bacillariaceae</taxon>
        <taxon>Pseudo-nitzschia</taxon>
    </lineage>
</organism>
<proteinExistence type="predicted"/>
<evidence type="ECO:0000313" key="3">
    <source>
        <dbReference type="Proteomes" id="UP000291116"/>
    </source>
</evidence>
<feature type="region of interest" description="Disordered" evidence="1">
    <location>
        <begin position="735"/>
        <end position="780"/>
    </location>
</feature>